<evidence type="ECO:0000256" key="1">
    <source>
        <dbReference type="ARBA" id="ARBA00011073"/>
    </source>
</evidence>
<feature type="active site" description="Charge relay system" evidence="5">
    <location>
        <position position="89"/>
    </location>
</feature>
<dbReference type="GO" id="GO:0004252">
    <property type="term" value="F:serine-type endopeptidase activity"/>
    <property type="evidence" value="ECO:0007669"/>
    <property type="project" value="UniProtKB-UniRule"/>
</dbReference>
<dbReference type="SUPFAM" id="SSF52743">
    <property type="entry name" value="Subtilisin-like"/>
    <property type="match status" value="1"/>
</dbReference>
<feature type="domain" description="Peptidase S8/S53" evidence="8">
    <location>
        <begin position="80"/>
        <end position="503"/>
    </location>
</feature>
<organism evidence="9 10">
    <name type="scientific">Lutibacter maritimus</name>
    <dbReference type="NCBI Taxonomy" id="593133"/>
    <lineage>
        <taxon>Bacteria</taxon>
        <taxon>Pseudomonadati</taxon>
        <taxon>Bacteroidota</taxon>
        <taxon>Flavobacteriia</taxon>
        <taxon>Flavobacteriales</taxon>
        <taxon>Flavobacteriaceae</taxon>
        <taxon>Lutibacter</taxon>
    </lineage>
</organism>
<keyword evidence="3 5" id="KW-0378">Hydrolase</keyword>
<feature type="signal peptide" evidence="7">
    <location>
        <begin position="1"/>
        <end position="21"/>
    </location>
</feature>
<dbReference type="EMBL" id="FOZP01000002">
    <property type="protein sequence ID" value="SFS39718.1"/>
    <property type="molecule type" value="Genomic_DNA"/>
</dbReference>
<keyword evidence="2 5" id="KW-0645">Protease</keyword>
<dbReference type="InterPro" id="IPR023828">
    <property type="entry name" value="Peptidase_S8_Ser-AS"/>
</dbReference>
<dbReference type="PROSITE" id="PS00138">
    <property type="entry name" value="SUBTILASE_SER"/>
    <property type="match status" value="1"/>
</dbReference>
<name>A0A1I6PI09_9FLAO</name>
<dbReference type="InterPro" id="IPR036852">
    <property type="entry name" value="Peptidase_S8/S53_dom_sf"/>
</dbReference>
<feature type="active site" description="Charge relay system" evidence="5">
    <location>
        <position position="469"/>
    </location>
</feature>
<dbReference type="GO" id="GO:0006508">
    <property type="term" value="P:proteolysis"/>
    <property type="evidence" value="ECO:0007669"/>
    <property type="project" value="UniProtKB-KW"/>
</dbReference>
<dbReference type="AlphaFoldDB" id="A0A1I6PI09"/>
<dbReference type="InterPro" id="IPR015500">
    <property type="entry name" value="Peptidase_S8_subtilisin-rel"/>
</dbReference>
<proteinExistence type="inferred from homology"/>
<dbReference type="PIRSF" id="PIRSF037892">
    <property type="entry name" value="Subtilisin_rel_SRU_0565"/>
    <property type="match status" value="1"/>
</dbReference>
<evidence type="ECO:0000313" key="10">
    <source>
        <dbReference type="Proteomes" id="UP000199312"/>
    </source>
</evidence>
<comment type="similarity">
    <text evidence="1 5 6">Belongs to the peptidase S8 family.</text>
</comment>
<evidence type="ECO:0000256" key="2">
    <source>
        <dbReference type="ARBA" id="ARBA00022670"/>
    </source>
</evidence>
<gene>
    <name evidence="9" type="ORF">SAMN04488006_1045</name>
</gene>
<keyword evidence="7" id="KW-0732">Signal</keyword>
<accession>A0A1I6PI09</accession>
<dbReference type="InterPro" id="IPR023827">
    <property type="entry name" value="Peptidase_S8_Asp-AS"/>
</dbReference>
<dbReference type="RefSeq" id="WP_090223454.1">
    <property type="nucleotide sequence ID" value="NZ_FOZP01000002.1"/>
</dbReference>
<evidence type="ECO:0000313" key="9">
    <source>
        <dbReference type="EMBL" id="SFS39718.1"/>
    </source>
</evidence>
<dbReference type="PANTHER" id="PTHR43399:SF4">
    <property type="entry name" value="CELL WALL-ASSOCIATED PROTEASE"/>
    <property type="match status" value="1"/>
</dbReference>
<reference evidence="10" key="1">
    <citation type="submission" date="2016-10" db="EMBL/GenBank/DDBJ databases">
        <authorList>
            <person name="Varghese N."/>
            <person name="Submissions S."/>
        </authorList>
    </citation>
    <scope>NUCLEOTIDE SEQUENCE [LARGE SCALE GENOMIC DNA]</scope>
    <source>
        <strain evidence="10">DSM 24450</strain>
    </source>
</reference>
<dbReference type="Proteomes" id="UP000199312">
    <property type="component" value="Unassembled WGS sequence"/>
</dbReference>
<evidence type="ECO:0000256" key="5">
    <source>
        <dbReference type="PROSITE-ProRule" id="PRU01240"/>
    </source>
</evidence>
<evidence type="ECO:0000256" key="3">
    <source>
        <dbReference type="ARBA" id="ARBA00022801"/>
    </source>
</evidence>
<dbReference type="PANTHER" id="PTHR43399">
    <property type="entry name" value="SUBTILISIN-RELATED"/>
    <property type="match status" value="1"/>
</dbReference>
<dbReference type="Gene3D" id="3.40.50.200">
    <property type="entry name" value="Peptidase S8/S53 domain"/>
    <property type="match status" value="2"/>
</dbReference>
<evidence type="ECO:0000259" key="8">
    <source>
        <dbReference type="Pfam" id="PF00082"/>
    </source>
</evidence>
<dbReference type="PROSITE" id="PS00137">
    <property type="entry name" value="SUBTILASE_HIS"/>
    <property type="match status" value="1"/>
</dbReference>
<dbReference type="InterPro" id="IPR000209">
    <property type="entry name" value="Peptidase_S8/S53_dom"/>
</dbReference>
<dbReference type="PROSITE" id="PS51892">
    <property type="entry name" value="SUBTILASE"/>
    <property type="match status" value="1"/>
</dbReference>
<evidence type="ECO:0000256" key="7">
    <source>
        <dbReference type="SAM" id="SignalP"/>
    </source>
</evidence>
<evidence type="ECO:0000256" key="6">
    <source>
        <dbReference type="RuleBase" id="RU003355"/>
    </source>
</evidence>
<dbReference type="STRING" id="593133.SAMN04488006_1045"/>
<dbReference type="InterPro" id="IPR034080">
    <property type="entry name" value="Protease_P7-like_dom"/>
</dbReference>
<feature type="chain" id="PRO_5011762786" evidence="7">
    <location>
        <begin position="22"/>
        <end position="547"/>
    </location>
</feature>
<dbReference type="Pfam" id="PF00082">
    <property type="entry name" value="Peptidase_S8"/>
    <property type="match status" value="1"/>
</dbReference>
<dbReference type="PRINTS" id="PR00723">
    <property type="entry name" value="SUBTILISIN"/>
</dbReference>
<evidence type="ECO:0000256" key="4">
    <source>
        <dbReference type="ARBA" id="ARBA00022825"/>
    </source>
</evidence>
<dbReference type="InterPro" id="IPR051048">
    <property type="entry name" value="Peptidase_S8/S53_subtilisin"/>
</dbReference>
<dbReference type="InterPro" id="IPR022398">
    <property type="entry name" value="Peptidase_S8_His-AS"/>
</dbReference>
<dbReference type="PROSITE" id="PS00136">
    <property type="entry name" value="SUBTILASE_ASP"/>
    <property type="match status" value="1"/>
</dbReference>
<keyword evidence="4 5" id="KW-0720">Serine protease</keyword>
<dbReference type="OrthoDB" id="9798386at2"/>
<keyword evidence="10" id="KW-1185">Reference proteome</keyword>
<sequence>MRIFKYTYLVAVATLTLTSCGSVKNMAVPTMDTAVNITSAKKGTVTEEQSKHWAHADLATDTIPGMSLDKAYKFLEGKKGTTVIVGVIDSGIDIEHEDLKDVLWTNTKEIAGNGIDDDKNGFIDDIHGWNFLGGNGVAAPEQLEITRILAKMNPRFKGKTIDEISPEDKADFEKYQEYVKAYEASGSRYFTTLERLAQIEETINAVKKHTKKSTLTLEDLKAIETEDETLKGQVQGLITLFGRGLNEEEFYQYYETQKKNKNYDFDFDGRAIVGDNPEDINDNVYGNGNVIGSKDEESHGTHVSGIILATRNNGVGMNGVATNAKLMSVRAVPDGDERDKDVALAIRYAVDNGAKVINMSFGKNYSPNKEWVFDAIKYAEEHDVLLVHAAGNDNKDIDVKPNWPNDSEDKVVEYADNVLTVGAMSLNYDENLPAPFSNYGKTNVDVFAPGVQIYSTVPKNEYAKYNGTSMASPEVAGVAALVRSYYPQLSASQVKHIIMNSGTKIDMDVLVPGEKGKKANFSELSISGKVANAYNALVLADRMVNGK</sequence>
<feature type="active site" description="Charge relay system" evidence="5">
    <location>
        <position position="299"/>
    </location>
</feature>
<protein>
    <submittedName>
        <fullName evidence="9">Subtilase family protein</fullName>
    </submittedName>
</protein>
<dbReference type="PROSITE" id="PS51257">
    <property type="entry name" value="PROKAR_LIPOPROTEIN"/>
    <property type="match status" value="1"/>
</dbReference>
<dbReference type="InterPro" id="IPR017308">
    <property type="entry name" value="Pept_S8_subtilisin_bacteroid"/>
</dbReference>
<dbReference type="CDD" id="cd07483">
    <property type="entry name" value="Peptidases_S8_Subtilisin_Novo-like"/>
    <property type="match status" value="1"/>
</dbReference>